<evidence type="ECO:0000259" key="2">
    <source>
        <dbReference type="Pfam" id="PF16544"/>
    </source>
</evidence>
<dbReference type="EMBL" id="QKKF02020306">
    <property type="protein sequence ID" value="RZF39260.1"/>
    <property type="molecule type" value="Genomic_DNA"/>
</dbReference>
<dbReference type="Proteomes" id="UP000291343">
    <property type="component" value="Unassembled WGS sequence"/>
</dbReference>
<dbReference type="STRING" id="195883.A0A482X1M2"/>
<dbReference type="GO" id="GO:0005737">
    <property type="term" value="C:cytoplasm"/>
    <property type="evidence" value="ECO:0007669"/>
    <property type="project" value="UniProtKB-ARBA"/>
</dbReference>
<dbReference type="InParanoid" id="A0A482X1M2"/>
<protein>
    <recommendedName>
        <fullName evidence="2">STAR protein homodimerisation region domain-containing protein</fullName>
    </recommendedName>
</protein>
<dbReference type="AlphaFoldDB" id="A0A482X1M2"/>
<feature type="domain" description="STAR protein homodimerisation region" evidence="2">
    <location>
        <begin position="9"/>
        <end position="60"/>
    </location>
</feature>
<keyword evidence="1" id="KW-0694">RNA-binding</keyword>
<dbReference type="OrthoDB" id="6777263at2759"/>
<dbReference type="InterPro" id="IPR032377">
    <property type="entry name" value="STAR_dimer"/>
</dbReference>
<organism evidence="3 4">
    <name type="scientific">Laodelphax striatellus</name>
    <name type="common">Small brown planthopper</name>
    <name type="synonym">Delphax striatella</name>
    <dbReference type="NCBI Taxonomy" id="195883"/>
    <lineage>
        <taxon>Eukaryota</taxon>
        <taxon>Metazoa</taxon>
        <taxon>Ecdysozoa</taxon>
        <taxon>Arthropoda</taxon>
        <taxon>Hexapoda</taxon>
        <taxon>Insecta</taxon>
        <taxon>Pterygota</taxon>
        <taxon>Neoptera</taxon>
        <taxon>Paraneoptera</taxon>
        <taxon>Hemiptera</taxon>
        <taxon>Auchenorrhyncha</taxon>
        <taxon>Fulgoroidea</taxon>
        <taxon>Delphacidae</taxon>
        <taxon>Criomorphinae</taxon>
        <taxon>Laodelphax</taxon>
    </lineage>
</organism>
<gene>
    <name evidence="3" type="ORF">LSTR_LSTR010354</name>
</gene>
<name>A0A482X1M2_LAOST</name>
<evidence type="ECO:0000256" key="1">
    <source>
        <dbReference type="ARBA" id="ARBA00022884"/>
    </source>
</evidence>
<dbReference type="GO" id="GO:0003723">
    <property type="term" value="F:RNA binding"/>
    <property type="evidence" value="ECO:0007669"/>
    <property type="project" value="UniProtKB-KW"/>
</dbReference>
<sequence length="88" mass="9885">MSENSSVNNTQSIADYLAQLLKDRKQVTAFPNVFMHVERLIDEEIAKVRSSLFQLNGVKAEPLVLPEAQGPPITLNEKVFVPVKEHPE</sequence>
<dbReference type="Pfam" id="PF16544">
    <property type="entry name" value="STAR_dimer"/>
    <property type="match status" value="1"/>
</dbReference>
<dbReference type="FunFam" id="1.20.5.4010:FF:000002">
    <property type="entry name" value="Held out wings, isoform D"/>
    <property type="match status" value="1"/>
</dbReference>
<keyword evidence="4" id="KW-1185">Reference proteome</keyword>
<dbReference type="SMR" id="A0A482X1M2"/>
<comment type="caution">
    <text evidence="3">The sequence shown here is derived from an EMBL/GenBank/DDBJ whole genome shotgun (WGS) entry which is preliminary data.</text>
</comment>
<feature type="non-terminal residue" evidence="3">
    <location>
        <position position="88"/>
    </location>
</feature>
<evidence type="ECO:0000313" key="4">
    <source>
        <dbReference type="Proteomes" id="UP000291343"/>
    </source>
</evidence>
<dbReference type="GO" id="GO:1903311">
    <property type="term" value="P:regulation of mRNA metabolic process"/>
    <property type="evidence" value="ECO:0007669"/>
    <property type="project" value="UniProtKB-ARBA"/>
</dbReference>
<evidence type="ECO:0000313" key="3">
    <source>
        <dbReference type="EMBL" id="RZF39260.1"/>
    </source>
</evidence>
<accession>A0A482X1M2</accession>
<dbReference type="GO" id="GO:0010468">
    <property type="term" value="P:regulation of gene expression"/>
    <property type="evidence" value="ECO:0007669"/>
    <property type="project" value="UniProtKB-ARBA"/>
</dbReference>
<dbReference type="Gene3D" id="1.20.5.4010">
    <property type="match status" value="1"/>
</dbReference>
<reference evidence="3 4" key="1">
    <citation type="journal article" date="2017" name="Gigascience">
        <title>Genome sequence of the small brown planthopper, Laodelphax striatellus.</title>
        <authorList>
            <person name="Zhu J."/>
            <person name="Jiang F."/>
            <person name="Wang X."/>
            <person name="Yang P."/>
            <person name="Bao Y."/>
            <person name="Zhao W."/>
            <person name="Wang W."/>
            <person name="Lu H."/>
            <person name="Wang Q."/>
            <person name="Cui N."/>
            <person name="Li J."/>
            <person name="Chen X."/>
            <person name="Luo L."/>
            <person name="Yu J."/>
            <person name="Kang L."/>
            <person name="Cui F."/>
        </authorList>
    </citation>
    <scope>NUCLEOTIDE SEQUENCE [LARGE SCALE GENOMIC DNA]</scope>
    <source>
        <strain evidence="3">Lst14</strain>
    </source>
</reference>
<proteinExistence type="predicted"/>